<dbReference type="InterPro" id="IPR029526">
    <property type="entry name" value="PGBD"/>
</dbReference>
<accession>A0A9J6GU69</accession>
<dbReference type="Proteomes" id="UP000821853">
    <property type="component" value="Unassembled WGS sequence"/>
</dbReference>
<evidence type="ECO:0000313" key="3">
    <source>
        <dbReference type="EMBL" id="KAH9379061.1"/>
    </source>
</evidence>
<sequence>MNDNLQAKPGGTDGYDRLFKVWPILDLLKQNMRKVAPEQRQSIDEQIIPFKGRSTLKQYLKSNPTSGDINCSREQAPLE</sequence>
<dbReference type="OrthoDB" id="123207at2759"/>
<dbReference type="Pfam" id="PF13843">
    <property type="entry name" value="DDE_Tnp_1_7"/>
    <property type="match status" value="1"/>
</dbReference>
<comment type="caution">
    <text evidence="3">The sequence shown here is derived from an EMBL/GenBank/DDBJ whole genome shotgun (WGS) entry which is preliminary data.</text>
</comment>
<protein>
    <recommendedName>
        <fullName evidence="2">PiggyBac transposable element-derived protein domain-containing protein</fullName>
    </recommendedName>
</protein>
<keyword evidence="4" id="KW-1185">Reference proteome</keyword>
<evidence type="ECO:0000313" key="4">
    <source>
        <dbReference type="Proteomes" id="UP000821853"/>
    </source>
</evidence>
<gene>
    <name evidence="3" type="ORF">HPB48_001338</name>
</gene>
<feature type="compositionally biased region" description="Polar residues" evidence="1">
    <location>
        <begin position="59"/>
        <end position="73"/>
    </location>
</feature>
<reference evidence="3 4" key="1">
    <citation type="journal article" date="2020" name="Cell">
        <title>Large-Scale Comparative Analyses of Tick Genomes Elucidate Their Genetic Diversity and Vector Capacities.</title>
        <authorList>
            <consortium name="Tick Genome and Microbiome Consortium (TIGMIC)"/>
            <person name="Jia N."/>
            <person name="Wang J."/>
            <person name="Shi W."/>
            <person name="Du L."/>
            <person name="Sun Y."/>
            <person name="Zhan W."/>
            <person name="Jiang J.F."/>
            <person name="Wang Q."/>
            <person name="Zhang B."/>
            <person name="Ji P."/>
            <person name="Bell-Sakyi L."/>
            <person name="Cui X.M."/>
            <person name="Yuan T.T."/>
            <person name="Jiang B.G."/>
            <person name="Yang W.F."/>
            <person name="Lam T.T."/>
            <person name="Chang Q.C."/>
            <person name="Ding S.J."/>
            <person name="Wang X.J."/>
            <person name="Zhu J.G."/>
            <person name="Ruan X.D."/>
            <person name="Zhao L."/>
            <person name="Wei J.T."/>
            <person name="Ye R.Z."/>
            <person name="Que T.C."/>
            <person name="Du C.H."/>
            <person name="Zhou Y.H."/>
            <person name="Cheng J.X."/>
            <person name="Dai P.F."/>
            <person name="Guo W.B."/>
            <person name="Han X.H."/>
            <person name="Huang E.J."/>
            <person name="Li L.F."/>
            <person name="Wei W."/>
            <person name="Gao Y.C."/>
            <person name="Liu J.Z."/>
            <person name="Shao H.Z."/>
            <person name="Wang X."/>
            <person name="Wang C.C."/>
            <person name="Yang T.C."/>
            <person name="Huo Q.B."/>
            <person name="Li W."/>
            <person name="Chen H.Y."/>
            <person name="Chen S.E."/>
            <person name="Zhou L.G."/>
            <person name="Ni X.B."/>
            <person name="Tian J.H."/>
            <person name="Sheng Y."/>
            <person name="Liu T."/>
            <person name="Pan Y.S."/>
            <person name="Xia L.Y."/>
            <person name="Li J."/>
            <person name="Zhao F."/>
            <person name="Cao W.C."/>
        </authorList>
    </citation>
    <scope>NUCLEOTIDE SEQUENCE [LARGE SCALE GENOMIC DNA]</scope>
    <source>
        <strain evidence="3">HaeL-2018</strain>
    </source>
</reference>
<proteinExistence type="predicted"/>
<dbReference type="VEuPathDB" id="VectorBase:HLOH_054425"/>
<feature type="domain" description="PiggyBac transposable element-derived protein" evidence="2">
    <location>
        <begin position="10"/>
        <end position="65"/>
    </location>
</feature>
<dbReference type="EMBL" id="JABSTR010000009">
    <property type="protein sequence ID" value="KAH9379061.1"/>
    <property type="molecule type" value="Genomic_DNA"/>
</dbReference>
<organism evidence="3 4">
    <name type="scientific">Haemaphysalis longicornis</name>
    <name type="common">Bush tick</name>
    <dbReference type="NCBI Taxonomy" id="44386"/>
    <lineage>
        <taxon>Eukaryota</taxon>
        <taxon>Metazoa</taxon>
        <taxon>Ecdysozoa</taxon>
        <taxon>Arthropoda</taxon>
        <taxon>Chelicerata</taxon>
        <taxon>Arachnida</taxon>
        <taxon>Acari</taxon>
        <taxon>Parasitiformes</taxon>
        <taxon>Ixodida</taxon>
        <taxon>Ixodoidea</taxon>
        <taxon>Ixodidae</taxon>
        <taxon>Haemaphysalinae</taxon>
        <taxon>Haemaphysalis</taxon>
    </lineage>
</organism>
<evidence type="ECO:0000259" key="2">
    <source>
        <dbReference type="Pfam" id="PF13843"/>
    </source>
</evidence>
<evidence type="ECO:0000256" key="1">
    <source>
        <dbReference type="SAM" id="MobiDB-lite"/>
    </source>
</evidence>
<dbReference type="AlphaFoldDB" id="A0A9J6GU69"/>
<feature type="region of interest" description="Disordered" evidence="1">
    <location>
        <begin position="59"/>
        <end position="79"/>
    </location>
</feature>
<name>A0A9J6GU69_HAELO</name>